<evidence type="ECO:0000256" key="1">
    <source>
        <dbReference type="ARBA" id="ARBA00004173"/>
    </source>
</evidence>
<dbReference type="PANTHER" id="PTHR36091:SF1">
    <property type="entry name" value="ALTERED INHERITANCE OF MITOCHONDRIA PROTEIN 9, MITOCHONDRIAL"/>
    <property type="match status" value="1"/>
</dbReference>
<feature type="domain" description="Aminoglycoside phosphotransferase" evidence="7">
    <location>
        <begin position="145"/>
        <end position="439"/>
    </location>
</feature>
<name>A0A1E4S626_CYBJN</name>
<reference evidence="8 9" key="1">
    <citation type="journal article" date="2016" name="Proc. Natl. Acad. Sci. U.S.A.">
        <title>Comparative genomics of biotechnologically important yeasts.</title>
        <authorList>
            <person name="Riley R."/>
            <person name="Haridas S."/>
            <person name="Wolfe K.H."/>
            <person name="Lopes M.R."/>
            <person name="Hittinger C.T."/>
            <person name="Goeker M."/>
            <person name="Salamov A.A."/>
            <person name="Wisecaver J.H."/>
            <person name="Long T.M."/>
            <person name="Calvey C.H."/>
            <person name="Aerts A.L."/>
            <person name="Barry K.W."/>
            <person name="Choi C."/>
            <person name="Clum A."/>
            <person name="Coughlan A.Y."/>
            <person name="Deshpande S."/>
            <person name="Douglass A.P."/>
            <person name="Hanson S.J."/>
            <person name="Klenk H.-P."/>
            <person name="LaButti K.M."/>
            <person name="Lapidus A."/>
            <person name="Lindquist E.A."/>
            <person name="Lipzen A.M."/>
            <person name="Meier-Kolthoff J.P."/>
            <person name="Ohm R.A."/>
            <person name="Otillar R.P."/>
            <person name="Pangilinan J.L."/>
            <person name="Peng Y."/>
            <person name="Rokas A."/>
            <person name="Rosa C.A."/>
            <person name="Scheuner C."/>
            <person name="Sibirny A.A."/>
            <person name="Slot J.C."/>
            <person name="Stielow J.B."/>
            <person name="Sun H."/>
            <person name="Kurtzman C.P."/>
            <person name="Blackwell M."/>
            <person name="Grigoriev I.V."/>
            <person name="Jeffries T.W."/>
        </authorList>
    </citation>
    <scope>NUCLEOTIDE SEQUENCE [LARGE SCALE GENOMIC DNA]</scope>
    <source>
        <strain evidence="9">ATCC 18201 / CBS 1600 / BCRC 20928 / JCM 3617 / NBRC 0987 / NRRL Y-1542</strain>
    </source>
</reference>
<dbReference type="InterPro" id="IPR002575">
    <property type="entry name" value="Aminoglycoside_PTrfase"/>
</dbReference>
<dbReference type="Pfam" id="PF01636">
    <property type="entry name" value="APH"/>
    <property type="match status" value="1"/>
</dbReference>
<evidence type="ECO:0000256" key="3">
    <source>
        <dbReference type="ARBA" id="ARBA00016197"/>
    </source>
</evidence>
<dbReference type="OMA" id="GWIPQDM"/>
<comment type="similarity">
    <text evidence="2">Belongs to the AIM9 family.</text>
</comment>
<evidence type="ECO:0000256" key="4">
    <source>
        <dbReference type="ARBA" id="ARBA00022946"/>
    </source>
</evidence>
<keyword evidence="9" id="KW-1185">Reference proteome</keyword>
<evidence type="ECO:0000256" key="6">
    <source>
        <dbReference type="ARBA" id="ARBA00031849"/>
    </source>
</evidence>
<evidence type="ECO:0000313" key="9">
    <source>
        <dbReference type="Proteomes" id="UP000094389"/>
    </source>
</evidence>
<dbReference type="GeneID" id="30992247"/>
<dbReference type="InterPro" id="IPR051035">
    <property type="entry name" value="Mito_inheritance_9"/>
</dbReference>
<evidence type="ECO:0000256" key="5">
    <source>
        <dbReference type="ARBA" id="ARBA00023128"/>
    </source>
</evidence>
<sequence>MLSLTRVYTPVLRHCAKAVSRRSAVVCLGGAAGARYISSEAPKEVFTNINDESDPNRDAIFKYTWGTWLKDDAGEKKKRFTKFSLVGLQSVLKELVEDAKTHADGVVVPPKTHDRNFISLPHNVSVKATGTLNPNEELVIKQLVSIHEGKHHRIYKVETNTGNSFVLRVPYPLDSEYAITKRVQSEVATMDFVDLKLGIKVPKVYAYGADQANPVGSPFIIMEFIEGETLMKKWAPMTPHSEPKNKEIVGLVINPLSEFQSKLAEVEFNKFGSLYFSVDAKDKAMVTEPYDGETDEKLQGRWFIGASTERVFWRGKRLLRKSQFESLVGPWDADKPLDIVKAVADIELENARTKLSLIQADAAGVKESETDLKNQIETFTHLQTLAPVLIDTKTPSVKNVGALFAPRLAHTDIDPLNVLVNGEEFTFLDFEAATIKPIMFQSTPRFVAYEDGPKIYEFEIDEEKYNALDEADKYYYDFAVARTRNEVLWDLGLGNTFSKLGSEGSPVLKRLRGPLIEAQERRTSLETPLLDRKIYELSIQWPQFYEHKFVPVQEFPVELNAETFEQHTKQLENYYKVLGTVPFAVTGGWVPQDLFDSLKSQGVIKELENGDYEIIQEQTSA</sequence>
<dbReference type="PANTHER" id="PTHR36091">
    <property type="entry name" value="ALTERED INHERITANCE OF MITOCHONDRIA PROTEIN 9, MITOCHONDRIAL"/>
    <property type="match status" value="1"/>
</dbReference>
<keyword evidence="5" id="KW-0496">Mitochondrion</keyword>
<evidence type="ECO:0000259" key="7">
    <source>
        <dbReference type="Pfam" id="PF01636"/>
    </source>
</evidence>
<dbReference type="STRING" id="983966.A0A1E4S626"/>
<dbReference type="InterPro" id="IPR011009">
    <property type="entry name" value="Kinase-like_dom_sf"/>
</dbReference>
<accession>A0A1E4S626</accession>
<evidence type="ECO:0000256" key="2">
    <source>
        <dbReference type="ARBA" id="ARBA00005543"/>
    </source>
</evidence>
<dbReference type="SUPFAM" id="SSF56112">
    <property type="entry name" value="Protein kinase-like (PK-like)"/>
    <property type="match status" value="1"/>
</dbReference>
<gene>
    <name evidence="8" type="ORF">CYBJADRAFT_66936</name>
</gene>
<dbReference type="OrthoDB" id="2968323at2759"/>
<evidence type="ECO:0000313" key="8">
    <source>
        <dbReference type="EMBL" id="ODV74974.1"/>
    </source>
</evidence>
<organism evidence="8 9">
    <name type="scientific">Cyberlindnera jadinii (strain ATCC 18201 / CBS 1600 / BCRC 20928 / JCM 3617 / NBRC 0987 / NRRL Y-1542)</name>
    <name type="common">Torula yeast</name>
    <name type="synonym">Candida utilis</name>
    <dbReference type="NCBI Taxonomy" id="983966"/>
    <lineage>
        <taxon>Eukaryota</taxon>
        <taxon>Fungi</taxon>
        <taxon>Dikarya</taxon>
        <taxon>Ascomycota</taxon>
        <taxon>Saccharomycotina</taxon>
        <taxon>Saccharomycetes</taxon>
        <taxon>Phaffomycetales</taxon>
        <taxon>Phaffomycetaceae</taxon>
        <taxon>Cyberlindnera</taxon>
    </lineage>
</organism>
<keyword evidence="4" id="KW-0809">Transit peptide</keyword>
<dbReference type="Proteomes" id="UP000094389">
    <property type="component" value="Unassembled WGS sequence"/>
</dbReference>
<protein>
    <recommendedName>
        <fullName evidence="3">Altered inheritance of mitochondria protein 9, mitochondrial</fullName>
    </recommendedName>
    <alternativeName>
        <fullName evidence="6">Found in mitochondrial proteome protein 29</fullName>
    </alternativeName>
</protein>
<dbReference type="Gene3D" id="3.30.200.20">
    <property type="entry name" value="Phosphorylase Kinase, domain 1"/>
    <property type="match status" value="1"/>
</dbReference>
<dbReference type="EMBL" id="KV453927">
    <property type="protein sequence ID" value="ODV74974.1"/>
    <property type="molecule type" value="Genomic_DNA"/>
</dbReference>
<dbReference type="AlphaFoldDB" id="A0A1E4S626"/>
<dbReference type="RefSeq" id="XP_020072013.1">
    <property type="nucleotide sequence ID" value="XM_020217851.1"/>
</dbReference>
<comment type="subcellular location">
    <subcellularLocation>
        <location evidence="1">Mitochondrion</location>
    </subcellularLocation>
</comment>
<dbReference type="GO" id="GO:0005739">
    <property type="term" value="C:mitochondrion"/>
    <property type="evidence" value="ECO:0007669"/>
    <property type="project" value="UniProtKB-SubCell"/>
</dbReference>
<proteinExistence type="inferred from homology"/>